<evidence type="ECO:0000259" key="2">
    <source>
        <dbReference type="Pfam" id="PF07811"/>
    </source>
</evidence>
<comment type="caution">
    <text evidence="3">The sequence shown here is derived from an EMBL/GenBank/DDBJ whole genome shotgun (WGS) entry which is preliminary data.</text>
</comment>
<accession>A0ABP6XPP9</accession>
<dbReference type="Proteomes" id="UP001500689">
    <property type="component" value="Unassembled WGS sequence"/>
</dbReference>
<name>A0ABP6XPP9_9PSEU</name>
<dbReference type="RefSeq" id="WP_344866459.1">
    <property type="nucleotide sequence ID" value="NZ_BAAAZN010000016.1"/>
</dbReference>
<gene>
    <name evidence="3" type="ORF">GCM10022222_63470</name>
</gene>
<feature type="domain" description="TadE-like" evidence="2">
    <location>
        <begin position="34"/>
        <end position="69"/>
    </location>
</feature>
<dbReference type="InterPro" id="IPR012495">
    <property type="entry name" value="TadE-like_dom"/>
</dbReference>
<keyword evidence="4" id="KW-1185">Reference proteome</keyword>
<keyword evidence="1" id="KW-0472">Membrane</keyword>
<dbReference type="Pfam" id="PF07811">
    <property type="entry name" value="TadE"/>
    <property type="match status" value="1"/>
</dbReference>
<protein>
    <submittedName>
        <fullName evidence="3">TadE/TadG family type IV pilus assembly protein</fullName>
    </submittedName>
</protein>
<keyword evidence="1" id="KW-0812">Transmembrane</keyword>
<reference evidence="4" key="1">
    <citation type="journal article" date="2019" name="Int. J. Syst. Evol. Microbiol.">
        <title>The Global Catalogue of Microorganisms (GCM) 10K type strain sequencing project: providing services to taxonomists for standard genome sequencing and annotation.</title>
        <authorList>
            <consortium name="The Broad Institute Genomics Platform"/>
            <consortium name="The Broad Institute Genome Sequencing Center for Infectious Disease"/>
            <person name="Wu L."/>
            <person name="Ma J."/>
        </authorList>
    </citation>
    <scope>NUCLEOTIDE SEQUENCE [LARGE SCALE GENOMIC DNA]</scope>
    <source>
        <strain evidence="4">JCM 16898</strain>
    </source>
</reference>
<dbReference type="EMBL" id="BAAAZN010000016">
    <property type="protein sequence ID" value="GAA3570673.1"/>
    <property type="molecule type" value="Genomic_DNA"/>
</dbReference>
<sequence length="155" mass="15864">MQPETPIRTAERIVRRAFSRAKASADGGSESAGLAVLFPVVLVLILSAVQGGLWWHAHAIVTQAAQAGVDAGRPVDGTNATAAEAARSFAARAGRGVLTNPAIRATVSVDTVRVTVSGTAARLVPIPGLDFRVEASARAVRERFTVPALATGGGS</sequence>
<evidence type="ECO:0000313" key="4">
    <source>
        <dbReference type="Proteomes" id="UP001500689"/>
    </source>
</evidence>
<proteinExistence type="predicted"/>
<evidence type="ECO:0000313" key="3">
    <source>
        <dbReference type="EMBL" id="GAA3570673.1"/>
    </source>
</evidence>
<organism evidence="3 4">
    <name type="scientific">Amycolatopsis ultiminotia</name>
    <dbReference type="NCBI Taxonomy" id="543629"/>
    <lineage>
        <taxon>Bacteria</taxon>
        <taxon>Bacillati</taxon>
        <taxon>Actinomycetota</taxon>
        <taxon>Actinomycetes</taxon>
        <taxon>Pseudonocardiales</taxon>
        <taxon>Pseudonocardiaceae</taxon>
        <taxon>Amycolatopsis</taxon>
    </lineage>
</organism>
<feature type="transmembrane region" description="Helical" evidence="1">
    <location>
        <begin position="32"/>
        <end position="55"/>
    </location>
</feature>
<evidence type="ECO:0000256" key="1">
    <source>
        <dbReference type="SAM" id="Phobius"/>
    </source>
</evidence>
<keyword evidence="1" id="KW-1133">Transmembrane helix</keyword>